<reference evidence="4 5" key="1">
    <citation type="submission" date="2019-10" db="EMBL/GenBank/DDBJ databases">
        <title>Poseidonibacter ostreae sp. nov., isolated from the gut of the Ostrea denselamellosa.</title>
        <authorList>
            <person name="Choi A."/>
        </authorList>
    </citation>
    <scope>NUCLEOTIDE SEQUENCE [LARGE SCALE GENOMIC DNA]</scope>
    <source>
        <strain evidence="2 5">SJOD-M-33</strain>
        <strain evidence="3 4">SJOD-M-5</strain>
    </source>
</reference>
<dbReference type="RefSeq" id="WP_152192178.1">
    <property type="nucleotide sequence ID" value="NZ_WFKI01000069.1"/>
</dbReference>
<evidence type="ECO:0000313" key="4">
    <source>
        <dbReference type="Proteomes" id="UP000461010"/>
    </source>
</evidence>
<name>A0A6L4WNB8_9BACT</name>
<dbReference type="Proteomes" id="UP000472839">
    <property type="component" value="Unassembled WGS sequence"/>
</dbReference>
<evidence type="ECO:0000313" key="2">
    <source>
        <dbReference type="EMBL" id="KAB7884646.1"/>
    </source>
</evidence>
<evidence type="ECO:0000259" key="1">
    <source>
        <dbReference type="Pfam" id="PF13657"/>
    </source>
</evidence>
<dbReference type="EMBL" id="WFKK01000077">
    <property type="protein sequence ID" value="KAB7884646.1"/>
    <property type="molecule type" value="Genomic_DNA"/>
</dbReference>
<dbReference type="AlphaFoldDB" id="A0A6L4WNB8"/>
<dbReference type="NCBIfam" id="TIGR03071">
    <property type="entry name" value="couple_hipA"/>
    <property type="match status" value="1"/>
</dbReference>
<dbReference type="InterPro" id="IPR017508">
    <property type="entry name" value="HipA_N1"/>
</dbReference>
<dbReference type="Pfam" id="PF13657">
    <property type="entry name" value="Couple_hipA"/>
    <property type="match status" value="1"/>
</dbReference>
<accession>A0A6L4WNB8</accession>
<feature type="domain" description="HipA N-terminal subdomain 1" evidence="1">
    <location>
        <begin position="5"/>
        <end position="64"/>
    </location>
</feature>
<dbReference type="Proteomes" id="UP000461010">
    <property type="component" value="Unassembled WGS sequence"/>
</dbReference>
<organism evidence="2 5">
    <name type="scientific">Poseidonibacter ostreae</name>
    <dbReference type="NCBI Taxonomy" id="2654171"/>
    <lineage>
        <taxon>Bacteria</taxon>
        <taxon>Pseudomonadati</taxon>
        <taxon>Campylobacterota</taxon>
        <taxon>Epsilonproteobacteria</taxon>
        <taxon>Campylobacterales</taxon>
        <taxon>Arcobacteraceae</taxon>
        <taxon>Poseidonibacter</taxon>
    </lineage>
</organism>
<gene>
    <name evidence="3" type="ORF">GBG18_14335</name>
    <name evidence="2" type="ORF">GBG19_15505</name>
</gene>
<evidence type="ECO:0000313" key="3">
    <source>
        <dbReference type="EMBL" id="KAB7887014.1"/>
    </source>
</evidence>
<comment type="caution">
    <text evidence="2">The sequence shown here is derived from an EMBL/GenBank/DDBJ whole genome shotgun (WGS) entry which is preliminary data.</text>
</comment>
<protein>
    <recommendedName>
        <fullName evidence="1">HipA N-terminal subdomain 1 domain-containing protein</fullName>
    </recommendedName>
</protein>
<dbReference type="EMBL" id="WFKJ01000069">
    <property type="protein sequence ID" value="KAB7887014.1"/>
    <property type="molecule type" value="Genomic_DNA"/>
</dbReference>
<proteinExistence type="predicted"/>
<evidence type="ECO:0000313" key="5">
    <source>
        <dbReference type="Proteomes" id="UP000472839"/>
    </source>
</evidence>
<keyword evidence="4" id="KW-1185">Reference proteome</keyword>
<sequence length="65" mass="7822">MQKGRVYRNNIYAGLLGKISDKEYIFQYDKEYLDKDDAKAISLNFPLQEKEFKSNHMLAFFFNLY</sequence>